<comment type="caution">
    <text evidence="1">The sequence shown here is derived from an EMBL/GenBank/DDBJ whole genome shotgun (WGS) entry which is preliminary data.</text>
</comment>
<dbReference type="AlphaFoldDB" id="A0A1Q8YL16"/>
<name>A0A1Q8YL16_9BURK</name>
<protein>
    <submittedName>
        <fullName evidence="1">Uncharacterized protein</fullName>
    </submittedName>
</protein>
<proteinExistence type="predicted"/>
<organism evidence="1 2">
    <name type="scientific">Rhodoferax antarcticus ANT.BR</name>
    <dbReference type="NCBI Taxonomy" id="1111071"/>
    <lineage>
        <taxon>Bacteria</taxon>
        <taxon>Pseudomonadati</taxon>
        <taxon>Pseudomonadota</taxon>
        <taxon>Betaproteobacteria</taxon>
        <taxon>Burkholderiales</taxon>
        <taxon>Comamonadaceae</taxon>
        <taxon>Rhodoferax</taxon>
    </lineage>
</organism>
<evidence type="ECO:0000313" key="2">
    <source>
        <dbReference type="Proteomes" id="UP000185911"/>
    </source>
</evidence>
<sequence>MIPAFLSFQSNDIAVEFKMDVHEAILEFVLTMPIQNRLISMVMP</sequence>
<evidence type="ECO:0000313" key="1">
    <source>
        <dbReference type="EMBL" id="OLP08637.1"/>
    </source>
</evidence>
<dbReference type="EMBL" id="MSYM01000001">
    <property type="protein sequence ID" value="OLP08637.1"/>
    <property type="molecule type" value="Genomic_DNA"/>
</dbReference>
<gene>
    <name evidence="1" type="ORF">BLL52_0245</name>
</gene>
<keyword evidence="2" id="KW-1185">Reference proteome</keyword>
<accession>A0A1Q8YL16</accession>
<reference evidence="1 2" key="1">
    <citation type="submission" date="2017-01" db="EMBL/GenBank/DDBJ databases">
        <title>Genome sequence of Rhodoferax antarcticus ANT.BR, a psychrophilic purple nonsulfur bacterium from an Antarctic microbial mat.</title>
        <authorList>
            <person name="Baker J."/>
            <person name="Riester C."/>
            <person name="Skinner B."/>
            <person name="Newell A."/>
            <person name="Swingley W."/>
            <person name="Madigan M."/>
            <person name="Jung D."/>
            <person name="Asao M."/>
            <person name="Chen M."/>
            <person name="Loughlin P."/>
            <person name="Pan H."/>
            <person name="Lin S."/>
            <person name="Li N."/>
            <person name="Shaw J."/>
            <person name="Prado M."/>
            <person name="Sherman C."/>
            <person name="Li X."/>
            <person name="Tang J."/>
            <person name="Blankenship R."/>
            <person name="Zhao T."/>
            <person name="Touchman J."/>
            <person name="Sattley M."/>
        </authorList>
    </citation>
    <scope>NUCLEOTIDE SEQUENCE [LARGE SCALE GENOMIC DNA]</scope>
    <source>
        <strain evidence="1 2">ANT.BR</strain>
    </source>
</reference>
<dbReference type="Proteomes" id="UP000185911">
    <property type="component" value="Unassembled WGS sequence"/>
</dbReference>